<organism evidence="2 3">
    <name type="scientific">Symbiobacterium thermophilum</name>
    <dbReference type="NCBI Taxonomy" id="2734"/>
    <lineage>
        <taxon>Bacteria</taxon>
        <taxon>Bacillati</taxon>
        <taxon>Bacillota</taxon>
        <taxon>Clostridia</taxon>
        <taxon>Eubacteriales</taxon>
        <taxon>Symbiobacteriaceae</taxon>
        <taxon>Symbiobacterium</taxon>
    </lineage>
</organism>
<feature type="region of interest" description="Disordered" evidence="1">
    <location>
        <begin position="1"/>
        <end position="28"/>
    </location>
</feature>
<evidence type="ECO:0000256" key="1">
    <source>
        <dbReference type="SAM" id="MobiDB-lite"/>
    </source>
</evidence>
<dbReference type="Proteomes" id="UP000732377">
    <property type="component" value="Unassembled WGS sequence"/>
</dbReference>
<name>A0A953LG01_SYMTR</name>
<evidence type="ECO:0000313" key="2">
    <source>
        <dbReference type="EMBL" id="MBY6274746.1"/>
    </source>
</evidence>
<accession>A0A953LG01</accession>
<comment type="caution">
    <text evidence="2">The sequence shown here is derived from an EMBL/GenBank/DDBJ whole genome shotgun (WGS) entry which is preliminary data.</text>
</comment>
<dbReference type="AlphaFoldDB" id="A0A953LG01"/>
<dbReference type="RefSeq" id="WP_273377486.1">
    <property type="nucleotide sequence ID" value="NZ_PIUK01000003.1"/>
</dbReference>
<evidence type="ECO:0000313" key="3">
    <source>
        <dbReference type="Proteomes" id="UP000732377"/>
    </source>
</evidence>
<sequence length="70" mass="7722">MVPKNGAEGKSARRRAPPAAEADESPLIEAARAGVDGAFDSLVRPHLDRAYRITVPFENVREFAQRFVSR</sequence>
<dbReference type="EMBL" id="PIUK01000003">
    <property type="protein sequence ID" value="MBY6274746.1"/>
    <property type="molecule type" value="Genomic_DNA"/>
</dbReference>
<reference evidence="2" key="1">
    <citation type="submission" date="2017-11" db="EMBL/GenBank/DDBJ databases">
        <title>Three new genomes from thermophilic consortium.</title>
        <authorList>
            <person name="Quaggio R."/>
            <person name="Amgarten D."/>
            <person name="Setubal J.C."/>
        </authorList>
    </citation>
    <scope>NUCLEOTIDE SEQUENCE</scope>
    <source>
        <strain evidence="2">ZCTH01-B2</strain>
    </source>
</reference>
<gene>
    <name evidence="2" type="ORF">CWE10_00810</name>
</gene>
<proteinExistence type="predicted"/>
<protein>
    <submittedName>
        <fullName evidence="2">Uncharacterized protein</fullName>
    </submittedName>
</protein>